<sequence>MFRVFCLGNTDSLYLQKLPNGRDERMCERTAAKLDETFMARAIELARRGEGKTAPNPLVGAILVKNGCVIGEGWHECFGQAHAEVNVIRNAKKNHKDPSGSTLYVNLEPCCHYGKTPPCTELIIKSGIIRVVIGIMDPNPLVAGRGTEALRRAGITVASGVLEEDCRRLNEIFIHFITTKRPFVTIKAAVSLDGKTAAYTGASKWITGEHSRREVQLLRNSHTAVMVGVNTVLADDPELTCRMPGGRSPRKIILDSHLRIPKTSKIMTGLGSSPGSPLEKPSCKDEQTILACSEDADTRTAKELEALGAMVLRCKSKEGRVDLDDLMNQLGALGIDSILLEGGGTVNAAAFSQGIVNKLLLHMAPKILGGASAKTFVEGLGVPSPDCAQQFRIQDVGLYGEDIRITAYPSEATS</sequence>
<protein>
    <submittedName>
        <fullName evidence="1">Bifunctional diaminohydroxyphosphoribosylaminopyrimidine deaminase/5-amino-6-(5-phosphoribosylamino)uracil reductase RibD</fullName>
        <ecNumber evidence="1">1.1.1.193</ecNumber>
        <ecNumber evidence="1">3.5.4.26</ecNumber>
    </submittedName>
</protein>
<dbReference type="Proteomes" id="UP000594014">
    <property type="component" value="Chromosome"/>
</dbReference>
<keyword evidence="1" id="KW-0560">Oxidoreductase</keyword>
<dbReference type="EC" id="3.5.4.26" evidence="1"/>
<keyword evidence="2" id="KW-1185">Reference proteome</keyword>
<accession>A0ACD1AGI5</accession>
<reference evidence="1" key="1">
    <citation type="submission" date="2019-08" db="EMBL/GenBank/DDBJ databases">
        <title>Genome sequence of Clostridiales bacterium MT110.</title>
        <authorList>
            <person name="Cao J."/>
        </authorList>
    </citation>
    <scope>NUCLEOTIDE SEQUENCE</scope>
    <source>
        <strain evidence="1">MT110</strain>
    </source>
</reference>
<organism evidence="1 2">
    <name type="scientific">Anoxybacterium hadale</name>
    <dbReference type="NCBI Taxonomy" id="3408580"/>
    <lineage>
        <taxon>Bacteria</taxon>
        <taxon>Bacillati</taxon>
        <taxon>Bacillota</taxon>
        <taxon>Clostridia</taxon>
        <taxon>Peptostreptococcales</taxon>
        <taxon>Anaerovoracaceae</taxon>
        <taxon>Anoxybacterium</taxon>
    </lineage>
</organism>
<evidence type="ECO:0000313" key="1">
    <source>
        <dbReference type="EMBL" id="QOX65325.1"/>
    </source>
</evidence>
<dbReference type="EC" id="1.1.1.193" evidence="1"/>
<name>A0ACD1AGI5_9FIRM</name>
<proteinExistence type="predicted"/>
<evidence type="ECO:0000313" key="2">
    <source>
        <dbReference type="Proteomes" id="UP000594014"/>
    </source>
</evidence>
<dbReference type="EMBL" id="CP042469">
    <property type="protein sequence ID" value="QOX65325.1"/>
    <property type="molecule type" value="Genomic_DNA"/>
</dbReference>
<keyword evidence="1" id="KW-0378">Hydrolase</keyword>
<gene>
    <name evidence="1" type="primary">ribD</name>
    <name evidence="1" type="ORF">FRZ06_19180</name>
</gene>